<evidence type="ECO:0000259" key="8">
    <source>
        <dbReference type="Pfam" id="PF01545"/>
    </source>
</evidence>
<dbReference type="Pfam" id="PF16916">
    <property type="entry name" value="ZT_dimer"/>
    <property type="match status" value="1"/>
</dbReference>
<reference evidence="10" key="1">
    <citation type="journal article" date="2020" name="mSystems">
        <title>Genome- and Community-Level Interaction Insights into Carbon Utilization and Element Cycling Functions of Hydrothermarchaeota in Hydrothermal Sediment.</title>
        <authorList>
            <person name="Zhou Z."/>
            <person name="Liu Y."/>
            <person name="Xu W."/>
            <person name="Pan J."/>
            <person name="Luo Z.H."/>
            <person name="Li M."/>
        </authorList>
    </citation>
    <scope>NUCLEOTIDE SEQUENCE [LARGE SCALE GENOMIC DNA]</scope>
    <source>
        <strain evidence="10">SpSt-767</strain>
    </source>
</reference>
<name>A0A7V6DPB5_9BACT</name>
<dbReference type="GO" id="GO:0015093">
    <property type="term" value="F:ferrous iron transmembrane transporter activity"/>
    <property type="evidence" value="ECO:0007669"/>
    <property type="project" value="TreeGrafter"/>
</dbReference>
<evidence type="ECO:0000313" key="10">
    <source>
        <dbReference type="EMBL" id="HHS29063.1"/>
    </source>
</evidence>
<feature type="transmembrane region" description="Helical" evidence="7">
    <location>
        <begin position="12"/>
        <end position="34"/>
    </location>
</feature>
<feature type="transmembrane region" description="Helical" evidence="7">
    <location>
        <begin position="78"/>
        <end position="96"/>
    </location>
</feature>
<dbReference type="InterPro" id="IPR058533">
    <property type="entry name" value="Cation_efflux_TM"/>
</dbReference>
<dbReference type="Pfam" id="PF01545">
    <property type="entry name" value="Cation_efflux"/>
    <property type="match status" value="1"/>
</dbReference>
<evidence type="ECO:0000256" key="7">
    <source>
        <dbReference type="SAM" id="Phobius"/>
    </source>
</evidence>
<dbReference type="GO" id="GO:0015086">
    <property type="term" value="F:cadmium ion transmembrane transporter activity"/>
    <property type="evidence" value="ECO:0007669"/>
    <property type="project" value="TreeGrafter"/>
</dbReference>
<feature type="transmembrane region" description="Helical" evidence="7">
    <location>
        <begin position="102"/>
        <end position="128"/>
    </location>
</feature>
<keyword evidence="5 7" id="KW-1133">Transmembrane helix</keyword>
<keyword evidence="6 7" id="KW-0472">Membrane</keyword>
<feature type="domain" description="Cation efflux protein transmembrane" evidence="8">
    <location>
        <begin position="11"/>
        <end position="203"/>
    </location>
</feature>
<protein>
    <submittedName>
        <fullName evidence="10">Cation transporter</fullName>
    </submittedName>
</protein>
<keyword evidence="3" id="KW-0813">Transport</keyword>
<evidence type="ECO:0000256" key="2">
    <source>
        <dbReference type="ARBA" id="ARBA00008114"/>
    </source>
</evidence>
<dbReference type="Gene3D" id="3.30.70.1350">
    <property type="entry name" value="Cation efflux protein, cytoplasmic domain"/>
    <property type="match status" value="1"/>
</dbReference>
<dbReference type="AlphaFoldDB" id="A0A7V6DPB5"/>
<dbReference type="SUPFAM" id="SSF161111">
    <property type="entry name" value="Cation efflux protein transmembrane domain-like"/>
    <property type="match status" value="1"/>
</dbReference>
<accession>A0A7V6DPB5</accession>
<evidence type="ECO:0000256" key="5">
    <source>
        <dbReference type="ARBA" id="ARBA00022989"/>
    </source>
</evidence>
<comment type="subcellular location">
    <subcellularLocation>
        <location evidence="1">Membrane</location>
        <topology evidence="1">Multi-pass membrane protein</topology>
    </subcellularLocation>
</comment>
<evidence type="ECO:0000259" key="9">
    <source>
        <dbReference type="Pfam" id="PF16916"/>
    </source>
</evidence>
<sequence>MFFSSPQRAALISVGSNTLLVAAKIAVAVLSGSAALLSEALHSGLDLLASFIAWLSLRFAAHPPDREHPYGHGKWENISAFLEGLLILAVAVWVFYEAAQRFVSPVIITHLRLAMGVLGGSALVNVLVSWTLKRSARRFDSVALEADAAHLSTDVFTSIGALAGLGGYYLTRNPLFDTGAAVLVGAIIFAIGIKVSHGALQGLLDTRLPVEEEETVREIVSQITPHLELKDIVSRKAGPVRYLDLTLTVCRWETLDQIHQLCDNLEERIAVRFPGARIFIHPEPCLLQQQTQNAATCDCPLRLNVSYPIKE</sequence>
<dbReference type="EMBL" id="DTGR01000076">
    <property type="protein sequence ID" value="HHS29063.1"/>
    <property type="molecule type" value="Genomic_DNA"/>
</dbReference>
<dbReference type="GO" id="GO:0005886">
    <property type="term" value="C:plasma membrane"/>
    <property type="evidence" value="ECO:0007669"/>
    <property type="project" value="TreeGrafter"/>
</dbReference>
<comment type="caution">
    <text evidence="10">The sequence shown here is derived from an EMBL/GenBank/DDBJ whole genome shotgun (WGS) entry which is preliminary data.</text>
</comment>
<dbReference type="InterPro" id="IPR036837">
    <property type="entry name" value="Cation_efflux_CTD_sf"/>
</dbReference>
<organism evidence="10">
    <name type="scientific">Desulfobacca acetoxidans</name>
    <dbReference type="NCBI Taxonomy" id="60893"/>
    <lineage>
        <taxon>Bacteria</taxon>
        <taxon>Pseudomonadati</taxon>
        <taxon>Thermodesulfobacteriota</taxon>
        <taxon>Desulfobaccia</taxon>
        <taxon>Desulfobaccales</taxon>
        <taxon>Desulfobaccaceae</taxon>
        <taxon>Desulfobacca</taxon>
    </lineage>
</organism>
<dbReference type="GO" id="GO:0015341">
    <property type="term" value="F:zinc efflux antiporter activity"/>
    <property type="evidence" value="ECO:0007669"/>
    <property type="project" value="TreeGrafter"/>
</dbReference>
<dbReference type="InterPro" id="IPR050291">
    <property type="entry name" value="CDF_Transporter"/>
</dbReference>
<evidence type="ECO:0000256" key="4">
    <source>
        <dbReference type="ARBA" id="ARBA00022692"/>
    </source>
</evidence>
<feature type="transmembrane region" description="Helical" evidence="7">
    <location>
        <begin position="175"/>
        <end position="193"/>
    </location>
</feature>
<dbReference type="NCBIfam" id="TIGR01297">
    <property type="entry name" value="CDF"/>
    <property type="match status" value="1"/>
</dbReference>
<dbReference type="InterPro" id="IPR027469">
    <property type="entry name" value="Cation_efflux_TMD_sf"/>
</dbReference>
<evidence type="ECO:0000256" key="6">
    <source>
        <dbReference type="ARBA" id="ARBA00023136"/>
    </source>
</evidence>
<keyword evidence="4 7" id="KW-0812">Transmembrane</keyword>
<gene>
    <name evidence="10" type="ORF">ENV52_05105</name>
</gene>
<dbReference type="PANTHER" id="PTHR43840">
    <property type="entry name" value="MITOCHONDRIAL METAL TRANSPORTER 1-RELATED"/>
    <property type="match status" value="1"/>
</dbReference>
<dbReference type="InterPro" id="IPR002524">
    <property type="entry name" value="Cation_efflux"/>
</dbReference>
<evidence type="ECO:0000256" key="3">
    <source>
        <dbReference type="ARBA" id="ARBA00022448"/>
    </source>
</evidence>
<dbReference type="Gene3D" id="1.20.1510.10">
    <property type="entry name" value="Cation efflux protein transmembrane domain"/>
    <property type="match status" value="1"/>
</dbReference>
<dbReference type="PANTHER" id="PTHR43840:SF15">
    <property type="entry name" value="MITOCHONDRIAL METAL TRANSPORTER 1-RELATED"/>
    <property type="match status" value="1"/>
</dbReference>
<feature type="transmembrane region" description="Helical" evidence="7">
    <location>
        <begin position="40"/>
        <end position="57"/>
    </location>
</feature>
<feature type="domain" description="Cation efflux protein cytoplasmic" evidence="9">
    <location>
        <begin position="209"/>
        <end position="285"/>
    </location>
</feature>
<evidence type="ECO:0000256" key="1">
    <source>
        <dbReference type="ARBA" id="ARBA00004141"/>
    </source>
</evidence>
<comment type="similarity">
    <text evidence="2">Belongs to the cation diffusion facilitator (CDF) transporter (TC 2.A.4) family.</text>
</comment>
<proteinExistence type="inferred from homology"/>
<dbReference type="SUPFAM" id="SSF160240">
    <property type="entry name" value="Cation efflux protein cytoplasmic domain-like"/>
    <property type="match status" value="1"/>
</dbReference>
<dbReference type="InterPro" id="IPR027470">
    <property type="entry name" value="Cation_efflux_CTD"/>
</dbReference>
<dbReference type="GO" id="GO:0006882">
    <property type="term" value="P:intracellular zinc ion homeostasis"/>
    <property type="evidence" value="ECO:0007669"/>
    <property type="project" value="TreeGrafter"/>
</dbReference>